<sequence length="103" mass="11202">MASGEGVGVLPWYRKKRRAPGPAGGLGRAQEPGGEWHRGRHNQVVLTTAATSSAPRLCPQRWGLVEVLRVKEEVVDRLLPRDTALAIMPPGPGRQGSRYLPSE</sequence>
<keyword evidence="3" id="KW-1185">Reference proteome</keyword>
<feature type="region of interest" description="Disordered" evidence="1">
    <location>
        <begin position="1"/>
        <end position="38"/>
    </location>
</feature>
<reference evidence="2" key="1">
    <citation type="submission" date="2023-11" db="EMBL/GenBank/DDBJ databases">
        <title>Genome assemblies of two species of porcelain crab, Petrolisthes cinctipes and Petrolisthes manimaculis (Anomura: Porcellanidae).</title>
        <authorList>
            <person name="Angst P."/>
        </authorList>
    </citation>
    <scope>NUCLEOTIDE SEQUENCE</scope>
    <source>
        <strain evidence="2">PB745_02</strain>
        <tissue evidence="2">Gill</tissue>
    </source>
</reference>
<proteinExistence type="predicted"/>
<gene>
    <name evidence="2" type="ORF">Pmani_005227</name>
</gene>
<evidence type="ECO:0000313" key="3">
    <source>
        <dbReference type="Proteomes" id="UP001292094"/>
    </source>
</evidence>
<dbReference type="EMBL" id="JAWZYT010000376">
    <property type="protein sequence ID" value="KAK4324122.1"/>
    <property type="molecule type" value="Genomic_DNA"/>
</dbReference>
<dbReference type="Proteomes" id="UP001292094">
    <property type="component" value="Unassembled WGS sequence"/>
</dbReference>
<organism evidence="2 3">
    <name type="scientific">Petrolisthes manimaculis</name>
    <dbReference type="NCBI Taxonomy" id="1843537"/>
    <lineage>
        <taxon>Eukaryota</taxon>
        <taxon>Metazoa</taxon>
        <taxon>Ecdysozoa</taxon>
        <taxon>Arthropoda</taxon>
        <taxon>Crustacea</taxon>
        <taxon>Multicrustacea</taxon>
        <taxon>Malacostraca</taxon>
        <taxon>Eumalacostraca</taxon>
        <taxon>Eucarida</taxon>
        <taxon>Decapoda</taxon>
        <taxon>Pleocyemata</taxon>
        <taxon>Anomura</taxon>
        <taxon>Galatheoidea</taxon>
        <taxon>Porcellanidae</taxon>
        <taxon>Petrolisthes</taxon>
    </lineage>
</organism>
<evidence type="ECO:0000313" key="2">
    <source>
        <dbReference type="EMBL" id="KAK4324122.1"/>
    </source>
</evidence>
<comment type="caution">
    <text evidence="2">The sequence shown here is derived from an EMBL/GenBank/DDBJ whole genome shotgun (WGS) entry which is preliminary data.</text>
</comment>
<accession>A0AAE1UHP7</accession>
<protein>
    <submittedName>
        <fullName evidence="2">Uncharacterized protein</fullName>
    </submittedName>
</protein>
<name>A0AAE1UHP7_9EUCA</name>
<dbReference type="AlphaFoldDB" id="A0AAE1UHP7"/>
<evidence type="ECO:0000256" key="1">
    <source>
        <dbReference type="SAM" id="MobiDB-lite"/>
    </source>
</evidence>